<evidence type="ECO:0000313" key="2">
    <source>
        <dbReference type="EMBL" id="KHT57633.1"/>
    </source>
</evidence>
<dbReference type="AlphaFoldDB" id="A0A0B3Y6B3"/>
<feature type="chain" id="PRO_5002100825" description="Methionine sulfoxide reductase A" evidence="1">
    <location>
        <begin position="22"/>
        <end position="267"/>
    </location>
</feature>
<evidence type="ECO:0000256" key="1">
    <source>
        <dbReference type="SAM" id="SignalP"/>
    </source>
</evidence>
<dbReference type="OrthoDB" id="5771434at2"/>
<reference evidence="2 3" key="1">
    <citation type="submission" date="2014-12" db="EMBL/GenBank/DDBJ databases">
        <title>Genome sequencing of Alteromonas marina AD001.</title>
        <authorList>
            <person name="Adrian T.G.S."/>
            <person name="Chan K.G."/>
        </authorList>
    </citation>
    <scope>NUCLEOTIDE SEQUENCE [LARGE SCALE GENOMIC DNA]</scope>
    <source>
        <strain evidence="2 3">AD001</strain>
    </source>
</reference>
<name>A0A0B3Y6B3_9ALTE</name>
<gene>
    <name evidence="2" type="ORF">RJ41_01365</name>
</gene>
<feature type="signal peptide" evidence="1">
    <location>
        <begin position="1"/>
        <end position="21"/>
    </location>
</feature>
<proteinExistence type="predicted"/>
<keyword evidence="1" id="KW-0732">Signal</keyword>
<evidence type="ECO:0008006" key="4">
    <source>
        <dbReference type="Google" id="ProtNLM"/>
    </source>
</evidence>
<protein>
    <recommendedName>
        <fullName evidence="4">Methionine sulfoxide reductase A</fullName>
    </recommendedName>
</protein>
<dbReference type="EMBL" id="JWLW01000002">
    <property type="protein sequence ID" value="KHT57633.1"/>
    <property type="molecule type" value="Genomic_DNA"/>
</dbReference>
<dbReference type="RefSeq" id="WP_039216390.1">
    <property type="nucleotide sequence ID" value="NZ_JWLW01000002.1"/>
</dbReference>
<sequence length="267" mass="30400">MRISLLLLFVALFSINSHSIAGTLELPTGLWEGISEDDMTFRLLQINESGEHHFYEVAIAGGLKRVRRTPFTNDDISCVENRCTIKTVIEGDVTRAITVSPYLDTGLNVLESSYRGEEHYISETYQLIRQDAKSTPRKFVENRKQIILDAEQRDTPPPFGTWIGVMHYLERPELALLELNENEPGSLRVYRKGEKAFSELQSLFSADEISIDERIIEIDGSHTTFASKIILFVETDYRISGYTYAVHKGYPMALSKITLHRIEPSQP</sequence>
<keyword evidence="3" id="KW-1185">Reference proteome</keyword>
<accession>A0A0B3Y6B3</accession>
<evidence type="ECO:0000313" key="3">
    <source>
        <dbReference type="Proteomes" id="UP000031197"/>
    </source>
</evidence>
<organism evidence="2 3">
    <name type="scientific">Alteromonas marina</name>
    <dbReference type="NCBI Taxonomy" id="203795"/>
    <lineage>
        <taxon>Bacteria</taxon>
        <taxon>Pseudomonadati</taxon>
        <taxon>Pseudomonadota</taxon>
        <taxon>Gammaproteobacteria</taxon>
        <taxon>Alteromonadales</taxon>
        <taxon>Alteromonadaceae</taxon>
        <taxon>Alteromonas/Salinimonas group</taxon>
        <taxon>Alteromonas</taxon>
    </lineage>
</organism>
<comment type="caution">
    <text evidence="2">The sequence shown here is derived from an EMBL/GenBank/DDBJ whole genome shotgun (WGS) entry which is preliminary data.</text>
</comment>
<dbReference type="Proteomes" id="UP000031197">
    <property type="component" value="Unassembled WGS sequence"/>
</dbReference>